<keyword evidence="2" id="KW-0121">Carboxypeptidase</keyword>
<evidence type="ECO:0000256" key="3">
    <source>
        <dbReference type="ARBA" id="ARBA00022670"/>
    </source>
</evidence>
<dbReference type="InterPro" id="IPR040921">
    <property type="entry name" value="Peptidase_S66C"/>
</dbReference>
<sequence>MPIAEIVAPSGQVLDPPALDRAIAHLRARGYAVREAPQLRACVERFAGTDDARAAALEAALLAPDADLVIAARGGYGLSRLMTRIDWARVAAAMRERGTVFVGHSDITAAQLALLAVGAPSLAGPMACYDLGAETRSGFTETHFWGLLAADEHRVRIGRAALPGEPAVALEGLLWGGNLSLVASLVGTPWLPAIQGGLLFLEDVAEHPYRVERMLSQLLHAGVLGRQRAILLGGFTDYRLFPNDNGYDMPSVVAWLRANCTTPVVTGLPFGHTRDKLTLPVGGRCRLKADETRIDLLMANPLPRRLPTRA</sequence>
<keyword evidence="5" id="KW-0720">Serine protease</keyword>
<dbReference type="Proteomes" id="UP000675920">
    <property type="component" value="Unplaced"/>
</dbReference>
<feature type="active site" description="Nucleophile" evidence="6">
    <location>
        <position position="105"/>
    </location>
</feature>
<feature type="domain" description="LD-carboxypeptidase N-terminal" evidence="7">
    <location>
        <begin position="6"/>
        <end position="123"/>
    </location>
</feature>
<comment type="similarity">
    <text evidence="1">Belongs to the peptidase S66 family.</text>
</comment>
<dbReference type="InterPro" id="IPR027478">
    <property type="entry name" value="LdcA_N"/>
</dbReference>
<keyword evidence="3" id="KW-0645">Protease</keyword>
<evidence type="ECO:0000256" key="1">
    <source>
        <dbReference type="ARBA" id="ARBA00010233"/>
    </source>
</evidence>
<feature type="domain" description="LD-carboxypeptidase C-terminal" evidence="8">
    <location>
        <begin position="171"/>
        <end position="287"/>
    </location>
</feature>
<dbReference type="InterPro" id="IPR003507">
    <property type="entry name" value="S66_fam"/>
</dbReference>
<evidence type="ECO:0000256" key="4">
    <source>
        <dbReference type="ARBA" id="ARBA00022801"/>
    </source>
</evidence>
<dbReference type="SUPFAM" id="SSF52317">
    <property type="entry name" value="Class I glutamine amidotransferase-like"/>
    <property type="match status" value="1"/>
</dbReference>
<dbReference type="GO" id="GO:0006508">
    <property type="term" value="P:proteolysis"/>
    <property type="evidence" value="ECO:0007669"/>
    <property type="project" value="UniProtKB-KW"/>
</dbReference>
<dbReference type="RefSeq" id="WP_028311445.1">
    <property type="nucleotide sequence ID" value="NZ_AXWS01000008.1"/>
</dbReference>
<dbReference type="Pfam" id="PF02016">
    <property type="entry name" value="Peptidase_S66"/>
    <property type="match status" value="1"/>
</dbReference>
<reference evidence="10" key="1">
    <citation type="journal article" date="1995" name="J. Bacteriol.">
        <title>Structure and organization of plasmid genes required to produce the translation inhibitor microcin C7.</title>
        <authorList>
            <person name="Gonzalez-Pastor J.E."/>
            <person name="San Millan J.L."/>
            <person name="Castilla M.A."/>
            <person name="Moreno F."/>
        </authorList>
    </citation>
    <scope>NUCLEOTIDE SEQUENCE</scope>
</reference>
<dbReference type="CDD" id="cd07025">
    <property type="entry name" value="Peptidase_S66"/>
    <property type="match status" value="1"/>
</dbReference>
<protein>
    <submittedName>
        <fullName evidence="10">LD-carboxypeptidase</fullName>
    </submittedName>
</protein>
<feature type="active site" description="Charge relay system" evidence="6">
    <location>
        <position position="202"/>
    </location>
</feature>
<keyword evidence="9" id="KW-1185">Reference proteome</keyword>
<evidence type="ECO:0000256" key="5">
    <source>
        <dbReference type="ARBA" id="ARBA00022825"/>
    </source>
</evidence>
<dbReference type="Gene3D" id="3.40.50.10740">
    <property type="entry name" value="Class I glutamine amidotransferase-like"/>
    <property type="match status" value="1"/>
</dbReference>
<evidence type="ECO:0000313" key="9">
    <source>
        <dbReference type="Proteomes" id="UP000675920"/>
    </source>
</evidence>
<reference evidence="10" key="2">
    <citation type="journal article" date="1995" name="J. Biol. Chem.">
        <title>Chemical structure and translation inhibition studies of the antibiotic microcin C7.</title>
        <authorList>
            <person name="Guijarro J.I."/>
            <person name="Gonzalez-Pastor J.E."/>
            <person name="Baleux F."/>
            <person name="San Millan J.L."/>
            <person name="Castilla M.A."/>
            <person name="Rico M."/>
            <person name="Moreno F."/>
            <person name="Delepierre M."/>
        </authorList>
    </citation>
    <scope>NUCLEOTIDE SEQUENCE</scope>
</reference>
<dbReference type="SUPFAM" id="SSF141986">
    <property type="entry name" value="LD-carboxypeptidase A C-terminal domain-like"/>
    <property type="match status" value="1"/>
</dbReference>
<keyword evidence="4" id="KW-0378">Hydrolase</keyword>
<feature type="active site" description="Charge relay system" evidence="6">
    <location>
        <position position="272"/>
    </location>
</feature>
<proteinExistence type="inferred from homology"/>
<accession>A0A8B6X3M2</accession>
<dbReference type="PANTHER" id="PTHR30237">
    <property type="entry name" value="MURAMOYLTETRAPEPTIDE CARBOXYPEPTIDASE"/>
    <property type="match status" value="1"/>
</dbReference>
<dbReference type="Gene3D" id="3.50.30.60">
    <property type="entry name" value="LD-carboxypeptidase A C-terminal domain-like"/>
    <property type="match status" value="1"/>
</dbReference>
<evidence type="ECO:0000256" key="6">
    <source>
        <dbReference type="PIRSR" id="PIRSR028757-1"/>
    </source>
</evidence>
<evidence type="ECO:0000256" key="2">
    <source>
        <dbReference type="ARBA" id="ARBA00022645"/>
    </source>
</evidence>
<dbReference type="GO" id="GO:0008236">
    <property type="term" value="F:serine-type peptidase activity"/>
    <property type="evidence" value="ECO:0007669"/>
    <property type="project" value="UniProtKB-KW"/>
</dbReference>
<evidence type="ECO:0000313" key="10">
    <source>
        <dbReference type="RefSeq" id="WP_028311445.1"/>
    </source>
</evidence>
<dbReference type="GO" id="GO:0004180">
    <property type="term" value="F:carboxypeptidase activity"/>
    <property type="evidence" value="ECO:0007669"/>
    <property type="project" value="UniProtKB-KW"/>
</dbReference>
<dbReference type="AlphaFoldDB" id="A0A8B6X3M2"/>
<reference evidence="10" key="3">
    <citation type="journal article" date="1999" name="EMBO J.">
        <title>A defect in cell wall recycling triggers autolysis during the stationary growth phase of Escherichia coli.</title>
        <authorList>
            <person name="Templin M.F."/>
            <person name="Ursinus A."/>
            <person name="Holtje J.V."/>
        </authorList>
    </citation>
    <scope>NUCLEOTIDE SEQUENCE</scope>
</reference>
<dbReference type="PIRSF" id="PIRSF028757">
    <property type="entry name" value="LD-carboxypeptidase"/>
    <property type="match status" value="1"/>
</dbReference>
<name>A0A8B6X3M2_9BURK</name>
<dbReference type="InterPro" id="IPR029062">
    <property type="entry name" value="Class_I_gatase-like"/>
</dbReference>
<dbReference type="OrthoDB" id="9807329at2"/>
<dbReference type="InterPro" id="IPR027461">
    <property type="entry name" value="Carboxypeptidase_A_C_sf"/>
</dbReference>
<reference evidence="10" key="5">
    <citation type="submission" date="2025-08" db="UniProtKB">
        <authorList>
            <consortium name="RefSeq"/>
        </authorList>
    </citation>
    <scope>IDENTIFICATION</scope>
</reference>
<dbReference type="InterPro" id="IPR040449">
    <property type="entry name" value="Peptidase_S66_N"/>
</dbReference>
<organism evidence="9 10">
    <name type="scientific">Derxia gummosa DSM 723</name>
    <dbReference type="NCBI Taxonomy" id="1121388"/>
    <lineage>
        <taxon>Bacteria</taxon>
        <taxon>Pseudomonadati</taxon>
        <taxon>Pseudomonadota</taxon>
        <taxon>Betaproteobacteria</taxon>
        <taxon>Burkholderiales</taxon>
        <taxon>Alcaligenaceae</taxon>
        <taxon>Derxia</taxon>
    </lineage>
</organism>
<reference evidence="10" key="4">
    <citation type="journal article" date="2005" name="J. Biol. Chem.">
        <title>Pseudomonas aeruginosa LD-carboxypeptidase, a serine peptidase with a Ser-His-Glu triad and a nucleophilic elbow.</title>
        <authorList>
            <person name="Korza H.J."/>
            <person name="Bochtler M."/>
        </authorList>
    </citation>
    <scope>NUCLEOTIDE SEQUENCE</scope>
</reference>
<dbReference type="Pfam" id="PF17676">
    <property type="entry name" value="Peptidase_S66C"/>
    <property type="match status" value="1"/>
</dbReference>
<evidence type="ECO:0000259" key="7">
    <source>
        <dbReference type="Pfam" id="PF02016"/>
    </source>
</evidence>
<evidence type="ECO:0000259" key="8">
    <source>
        <dbReference type="Pfam" id="PF17676"/>
    </source>
</evidence>
<dbReference type="PANTHER" id="PTHR30237:SF2">
    <property type="entry name" value="MUREIN TETRAPEPTIDE CARBOXYPEPTIDASE"/>
    <property type="match status" value="1"/>
</dbReference>